<proteinExistence type="predicted"/>
<feature type="chain" id="PRO_5012178459" description="PLAT domain-containing protein" evidence="1">
    <location>
        <begin position="20"/>
        <end position="129"/>
    </location>
</feature>
<protein>
    <recommendedName>
        <fullName evidence="3">PLAT domain-containing protein</fullName>
    </recommendedName>
</protein>
<keyword evidence="1" id="KW-0732">Signal</keyword>
<evidence type="ECO:0008006" key="3">
    <source>
        <dbReference type="Google" id="ProtNLM"/>
    </source>
</evidence>
<dbReference type="Pfam" id="PF15868">
    <property type="entry name" value="MBF2"/>
    <property type="match status" value="1"/>
</dbReference>
<feature type="signal peptide" evidence="1">
    <location>
        <begin position="1"/>
        <end position="19"/>
    </location>
</feature>
<name>A0A2A4IV90_HELVI</name>
<dbReference type="InterPro" id="IPR031734">
    <property type="entry name" value="MBF2"/>
</dbReference>
<dbReference type="AlphaFoldDB" id="A0A2A4IV90"/>
<dbReference type="EMBL" id="NWSH01007163">
    <property type="protein sequence ID" value="PCG63060.1"/>
    <property type="molecule type" value="Genomic_DNA"/>
</dbReference>
<reference evidence="2" key="1">
    <citation type="submission" date="2017-09" db="EMBL/GenBank/DDBJ databases">
        <title>Contemporary evolution of a Lepidopteran species, Heliothis virescens, in response to modern agricultural practices.</title>
        <authorList>
            <person name="Fritz M.L."/>
            <person name="Deyonke A.M."/>
            <person name="Papanicolaou A."/>
            <person name="Micinski S."/>
            <person name="Westbrook J."/>
            <person name="Gould F."/>
        </authorList>
    </citation>
    <scope>NUCLEOTIDE SEQUENCE [LARGE SCALE GENOMIC DNA]</scope>
    <source>
        <strain evidence="2">HvINT-</strain>
        <tissue evidence="2">Whole body</tissue>
    </source>
</reference>
<comment type="caution">
    <text evidence="2">The sequence shown here is derived from an EMBL/GenBank/DDBJ whole genome shotgun (WGS) entry which is preliminary data.</text>
</comment>
<sequence length="129" mass="13331">MKSVFLFAVLAAIAIGAHAAAIQGNAPVIVGVADPRDRLLMSGSSMLAPSADPEFAGSMRLKYHIGGTTPATLVKFIEQGPPQGGGPSFVGGLGTNSITVTITAAKGKGFNYYIELWGHDDVKTEEKDA</sequence>
<evidence type="ECO:0000313" key="2">
    <source>
        <dbReference type="EMBL" id="PCG63060.1"/>
    </source>
</evidence>
<gene>
    <name evidence="2" type="ORF">B5V51_13028</name>
</gene>
<accession>A0A2A4IV90</accession>
<organism evidence="2">
    <name type="scientific">Heliothis virescens</name>
    <name type="common">Tobacco budworm moth</name>
    <dbReference type="NCBI Taxonomy" id="7102"/>
    <lineage>
        <taxon>Eukaryota</taxon>
        <taxon>Metazoa</taxon>
        <taxon>Ecdysozoa</taxon>
        <taxon>Arthropoda</taxon>
        <taxon>Hexapoda</taxon>
        <taxon>Insecta</taxon>
        <taxon>Pterygota</taxon>
        <taxon>Neoptera</taxon>
        <taxon>Endopterygota</taxon>
        <taxon>Lepidoptera</taxon>
        <taxon>Glossata</taxon>
        <taxon>Ditrysia</taxon>
        <taxon>Noctuoidea</taxon>
        <taxon>Noctuidae</taxon>
        <taxon>Heliothinae</taxon>
        <taxon>Heliothis</taxon>
    </lineage>
</organism>
<evidence type="ECO:0000256" key="1">
    <source>
        <dbReference type="SAM" id="SignalP"/>
    </source>
</evidence>